<dbReference type="SUPFAM" id="SSF53448">
    <property type="entry name" value="Nucleotide-diphospho-sugar transferases"/>
    <property type="match status" value="1"/>
</dbReference>
<dbReference type="PANTHER" id="PTHR43685">
    <property type="entry name" value="GLYCOSYLTRANSFERASE"/>
    <property type="match status" value="1"/>
</dbReference>
<name>A0A1F5TNN4_9BACT</name>
<dbReference type="AlphaFoldDB" id="A0A1F5TNN4"/>
<feature type="domain" description="Glycosyltransferase 2-like" evidence="1">
    <location>
        <begin position="2"/>
        <end position="153"/>
    </location>
</feature>
<dbReference type="InterPro" id="IPR001173">
    <property type="entry name" value="Glyco_trans_2-like"/>
</dbReference>
<sequence>MSSFNKGSFVKEAIESVVCQTFSDWELIIIDDASTDNSVDVIRPFLKDKRIKLFINQKNIGPINVQKMMMEKASADIVGILDSDDVLNKDAIQEILKVYREDEKIGMVYSQAAYCDENLKYKHLGYAGEVEPKKSNLHHNMISHFRTFKKDAYFKTAGYNKECLFAEDADILLKLEEVCKIVFLNKVLYYYRILPDSQIHGFQNEMKNRSSTALARLNAYQRRLGTNIPNLSRVEISEVLFFGIFSSVFCGRYKRALYFSGQILKIYLIFFLDPRFYYLVVKKLTKNIILKILSR</sequence>
<comment type="caution">
    <text evidence="2">The sequence shown here is derived from an EMBL/GenBank/DDBJ whole genome shotgun (WGS) entry which is preliminary data.</text>
</comment>
<dbReference type="EMBL" id="MFGO01000025">
    <property type="protein sequence ID" value="OGF40573.1"/>
    <property type="molecule type" value="Genomic_DNA"/>
</dbReference>
<evidence type="ECO:0000313" key="3">
    <source>
        <dbReference type="Proteomes" id="UP000177579"/>
    </source>
</evidence>
<evidence type="ECO:0000259" key="1">
    <source>
        <dbReference type="Pfam" id="PF00535"/>
    </source>
</evidence>
<dbReference type="InterPro" id="IPR050834">
    <property type="entry name" value="Glycosyltransf_2"/>
</dbReference>
<gene>
    <name evidence="2" type="ORF">A2531_03520</name>
</gene>
<organism evidence="2 3">
    <name type="scientific">Candidatus Falkowbacteria bacterium RIFOXYD2_FULL_34_120</name>
    <dbReference type="NCBI Taxonomy" id="1798007"/>
    <lineage>
        <taxon>Bacteria</taxon>
        <taxon>Candidatus Falkowiibacteriota</taxon>
    </lineage>
</organism>
<accession>A0A1F5TNN4</accession>
<dbReference type="InterPro" id="IPR029044">
    <property type="entry name" value="Nucleotide-diphossugar_trans"/>
</dbReference>
<dbReference type="Pfam" id="PF00535">
    <property type="entry name" value="Glycos_transf_2"/>
    <property type="match status" value="1"/>
</dbReference>
<protein>
    <recommendedName>
        <fullName evidence="1">Glycosyltransferase 2-like domain-containing protein</fullName>
    </recommendedName>
</protein>
<evidence type="ECO:0000313" key="2">
    <source>
        <dbReference type="EMBL" id="OGF40573.1"/>
    </source>
</evidence>
<reference evidence="2 3" key="1">
    <citation type="journal article" date="2016" name="Nat. Commun.">
        <title>Thousands of microbial genomes shed light on interconnected biogeochemical processes in an aquifer system.</title>
        <authorList>
            <person name="Anantharaman K."/>
            <person name="Brown C.T."/>
            <person name="Hug L.A."/>
            <person name="Sharon I."/>
            <person name="Castelle C.J."/>
            <person name="Probst A.J."/>
            <person name="Thomas B.C."/>
            <person name="Singh A."/>
            <person name="Wilkins M.J."/>
            <person name="Karaoz U."/>
            <person name="Brodie E.L."/>
            <person name="Williams K.H."/>
            <person name="Hubbard S.S."/>
            <person name="Banfield J.F."/>
        </authorList>
    </citation>
    <scope>NUCLEOTIDE SEQUENCE [LARGE SCALE GENOMIC DNA]</scope>
</reference>
<dbReference type="Proteomes" id="UP000177579">
    <property type="component" value="Unassembled WGS sequence"/>
</dbReference>
<dbReference type="Gene3D" id="3.90.550.10">
    <property type="entry name" value="Spore Coat Polysaccharide Biosynthesis Protein SpsA, Chain A"/>
    <property type="match status" value="1"/>
</dbReference>
<dbReference type="PANTHER" id="PTHR43685:SF2">
    <property type="entry name" value="GLYCOSYLTRANSFERASE 2-LIKE DOMAIN-CONTAINING PROTEIN"/>
    <property type="match status" value="1"/>
</dbReference>
<proteinExistence type="predicted"/>